<dbReference type="EMBL" id="CM044706">
    <property type="protein sequence ID" value="KAI5656098.1"/>
    <property type="molecule type" value="Genomic_DNA"/>
</dbReference>
<reference evidence="2" key="1">
    <citation type="journal article" date="2023" name="Nat. Plants">
        <title>Single-cell RNA sequencing provides a high-resolution roadmap for understanding the multicellular compartmentation of specialized metabolism.</title>
        <authorList>
            <person name="Sun S."/>
            <person name="Shen X."/>
            <person name="Li Y."/>
            <person name="Li Y."/>
            <person name="Wang S."/>
            <person name="Li R."/>
            <person name="Zhang H."/>
            <person name="Shen G."/>
            <person name="Guo B."/>
            <person name="Wei J."/>
            <person name="Xu J."/>
            <person name="St-Pierre B."/>
            <person name="Chen S."/>
            <person name="Sun C."/>
        </authorList>
    </citation>
    <scope>NUCLEOTIDE SEQUENCE [LARGE SCALE GENOMIC DNA]</scope>
</reference>
<organism evidence="1 2">
    <name type="scientific">Catharanthus roseus</name>
    <name type="common">Madagascar periwinkle</name>
    <name type="synonym">Vinca rosea</name>
    <dbReference type="NCBI Taxonomy" id="4058"/>
    <lineage>
        <taxon>Eukaryota</taxon>
        <taxon>Viridiplantae</taxon>
        <taxon>Streptophyta</taxon>
        <taxon>Embryophyta</taxon>
        <taxon>Tracheophyta</taxon>
        <taxon>Spermatophyta</taxon>
        <taxon>Magnoliopsida</taxon>
        <taxon>eudicotyledons</taxon>
        <taxon>Gunneridae</taxon>
        <taxon>Pentapetalae</taxon>
        <taxon>asterids</taxon>
        <taxon>lamiids</taxon>
        <taxon>Gentianales</taxon>
        <taxon>Apocynaceae</taxon>
        <taxon>Rauvolfioideae</taxon>
        <taxon>Vinceae</taxon>
        <taxon>Catharanthinae</taxon>
        <taxon>Catharanthus</taxon>
    </lineage>
</organism>
<proteinExistence type="predicted"/>
<evidence type="ECO:0000313" key="2">
    <source>
        <dbReference type="Proteomes" id="UP001060085"/>
    </source>
</evidence>
<sequence>MAGELPRNPLYRESARNSAGTQIPEEPQPPMRKWFFSKQEIEDHSPSRKDGITLEEESHFRKLYCSYLQELGMEFKVPQLTIATATLLCHRFYMRQSHSKNHWQTIATASMFLACKVEETPRWLSDFVVVAYKLMYKWDPLAPQRIRQKELYDKQKEIILLGERLLLATVAFDLNVEHPYKPLVAAVKKLDISHKEMVKVAWNFVNDWLRTTLCLEYKSHYIAAGSLFLAAKLQQVKLPTKGNAWWMQFNVSPKQLEDVIQRMYKILAENQKQVKQPVGDKSTESRSVDRKPDLRSQGSCLTSGSAKDTRNVELLEAGGNDGHVVSTGGKRKECCDVLDSGKEKEHCQTSDTGSADSVVEDGDLDPKGADSDLNKGCKIVSIEANYGNIDVLGIRERIKKRKLDRQREMKLVGAMDDHIDSETWIEHELESGIEKSSTCLEK</sequence>
<comment type="caution">
    <text evidence="1">The sequence shown here is derived from an EMBL/GenBank/DDBJ whole genome shotgun (WGS) entry which is preliminary data.</text>
</comment>
<name>A0ACC0A5C0_CATRO</name>
<dbReference type="Proteomes" id="UP001060085">
    <property type="component" value="Linkage Group LG06"/>
</dbReference>
<evidence type="ECO:0000313" key="1">
    <source>
        <dbReference type="EMBL" id="KAI5656098.1"/>
    </source>
</evidence>
<gene>
    <name evidence="1" type="ORF">M9H77_24891</name>
</gene>
<protein>
    <submittedName>
        <fullName evidence="1">Uncharacterized protein</fullName>
    </submittedName>
</protein>
<accession>A0ACC0A5C0</accession>
<keyword evidence="2" id="KW-1185">Reference proteome</keyword>